<name>A0A0A2URR6_9BACI</name>
<feature type="compositionally biased region" description="Basic and acidic residues" evidence="1">
    <location>
        <begin position="81"/>
        <end position="94"/>
    </location>
</feature>
<dbReference type="OrthoDB" id="1922895at2"/>
<keyword evidence="2" id="KW-0472">Membrane</keyword>
<gene>
    <name evidence="3" type="ORF">N780_16965</name>
</gene>
<comment type="caution">
    <text evidence="3">The sequence shown here is derived from an EMBL/GenBank/DDBJ whole genome shotgun (WGS) entry which is preliminary data.</text>
</comment>
<dbReference type="STRING" id="1385513.N780_16965"/>
<keyword evidence="2" id="KW-1133">Transmembrane helix</keyword>
<dbReference type="EMBL" id="AVBG01000008">
    <property type="protein sequence ID" value="KGP90972.1"/>
    <property type="molecule type" value="Genomic_DNA"/>
</dbReference>
<evidence type="ECO:0000256" key="1">
    <source>
        <dbReference type="SAM" id="MobiDB-lite"/>
    </source>
</evidence>
<dbReference type="RefSeq" id="WP_052115024.1">
    <property type="nucleotide sequence ID" value="NZ_AVBG01000008.1"/>
</dbReference>
<sequence>MKRNKWKSYRLWVAIAALLGMFLQDCGFIDMVDRYEMYVSVILSILIFLGVIHSPEKEVIKEVLEEEIKSKEEEQQPLDQEANREVIEEETKKEEEDENQKST</sequence>
<keyword evidence="2" id="KW-0812">Transmembrane</keyword>
<keyword evidence="4" id="KW-1185">Reference proteome</keyword>
<dbReference type="eggNOG" id="ENOG5030CEN">
    <property type="taxonomic scope" value="Bacteria"/>
</dbReference>
<dbReference type="AlphaFoldDB" id="A0A0A2URR6"/>
<accession>A0A0A2URR6</accession>
<evidence type="ECO:0000313" key="3">
    <source>
        <dbReference type="EMBL" id="KGP90972.1"/>
    </source>
</evidence>
<feature type="transmembrane region" description="Helical" evidence="2">
    <location>
        <begin position="37"/>
        <end position="54"/>
    </location>
</feature>
<feature type="region of interest" description="Disordered" evidence="1">
    <location>
        <begin position="69"/>
        <end position="103"/>
    </location>
</feature>
<evidence type="ECO:0008006" key="5">
    <source>
        <dbReference type="Google" id="ProtNLM"/>
    </source>
</evidence>
<evidence type="ECO:0000256" key="2">
    <source>
        <dbReference type="SAM" id="Phobius"/>
    </source>
</evidence>
<evidence type="ECO:0000313" key="4">
    <source>
        <dbReference type="Proteomes" id="UP000030153"/>
    </source>
</evidence>
<proteinExistence type="predicted"/>
<reference evidence="3 4" key="1">
    <citation type="submission" date="2013-08" db="EMBL/GenBank/DDBJ databases">
        <title>Genome of Pontibacillus chungwhensis.</title>
        <authorList>
            <person name="Wang Q."/>
            <person name="Wang G."/>
        </authorList>
    </citation>
    <scope>NUCLEOTIDE SEQUENCE [LARGE SCALE GENOMIC DNA]</scope>
    <source>
        <strain evidence="3 4">BH030062</strain>
    </source>
</reference>
<protein>
    <recommendedName>
        <fullName evidence="5">Holin</fullName>
    </recommendedName>
</protein>
<dbReference type="Proteomes" id="UP000030153">
    <property type="component" value="Unassembled WGS sequence"/>
</dbReference>
<organism evidence="3 4">
    <name type="scientific">Pontibacillus chungwhensis BH030062</name>
    <dbReference type="NCBI Taxonomy" id="1385513"/>
    <lineage>
        <taxon>Bacteria</taxon>
        <taxon>Bacillati</taxon>
        <taxon>Bacillota</taxon>
        <taxon>Bacilli</taxon>
        <taxon>Bacillales</taxon>
        <taxon>Bacillaceae</taxon>
        <taxon>Pontibacillus</taxon>
    </lineage>
</organism>